<sequence length="641" mass="72262">MQRSSIFFLASILLLLIQVVISSDKKSVQAEAGLRFSKTGKPTAKSVIRLLPLIETDFKEIVDNEIIFVDKTAWIRHAVEFSRHTDTKKPPGFISIARPPGFGKSINLSMLRYFLDSSINSSKLFTGLEISKPKHQSFRQQHQNKYVVFYFDFNTESRPGVLEVIKNVLKEQSKNNRQLLDTKTHDEIQKVLNITSPEQGPLLDAFSTLCNALLRGKRKFVVLVDNADKPYLPAFVKGELLTDDGGILAEESAKVFEFMRTIYSRLYSHKPVLGIMLGTTLVPDLESSHKNPILEDDFASDFGFTDNEVQDLILEASSDIVISNVRVWYEGYHFGDNAIYSPVSVVMAITSGKFKPFSCEKDGALLGDLIKKGGFYARLQLGVLMDDVPLEQPVLGELDLSKTRDKETIFWTFLVHAGFLDVNRTKEHGTPHLVRIPNLEVKEYLKEHVIETPPHKEQEYKNFTDGLLISNRTDSNEFPELFKKFLKKKCALFGPSYLKEPKNFARYTVGLLAGLTPTHRLVQITEEKFSDVFVHAREQDSVIALRFIALKGDNTSIAESTKSLIDADPEDPTSDKPHRPMVLRVVYPIADEMMLGVFDEKPEGAGAGGMFGDYSDFFSQFGEKESGYDVISGYPDQPPQF</sequence>
<dbReference type="InterPro" id="IPR018631">
    <property type="entry name" value="AAA-ATPase-like_dom"/>
</dbReference>
<dbReference type="AlphaFoldDB" id="A0A9P0A4W3"/>
<evidence type="ECO:0000259" key="2">
    <source>
        <dbReference type="Pfam" id="PF09820"/>
    </source>
</evidence>
<name>A0A9P0A4W3_BEMTA</name>
<feature type="signal peptide" evidence="1">
    <location>
        <begin position="1"/>
        <end position="22"/>
    </location>
</feature>
<reference evidence="3" key="1">
    <citation type="submission" date="2021-12" db="EMBL/GenBank/DDBJ databases">
        <authorList>
            <person name="King R."/>
        </authorList>
    </citation>
    <scope>NUCLEOTIDE SEQUENCE</scope>
</reference>
<protein>
    <recommendedName>
        <fullName evidence="2">AAA-ATPase-like domain-containing protein</fullName>
    </recommendedName>
</protein>
<evidence type="ECO:0000313" key="3">
    <source>
        <dbReference type="EMBL" id="CAH0383448.1"/>
    </source>
</evidence>
<proteinExistence type="predicted"/>
<dbReference type="PANTHER" id="PTHR34825:SF1">
    <property type="entry name" value="AAA-ATPASE-LIKE DOMAIN-CONTAINING PROTEIN"/>
    <property type="match status" value="1"/>
</dbReference>
<accession>A0A9P0A4W3</accession>
<feature type="chain" id="PRO_5040380092" description="AAA-ATPase-like domain-containing protein" evidence="1">
    <location>
        <begin position="23"/>
        <end position="641"/>
    </location>
</feature>
<dbReference type="Proteomes" id="UP001152759">
    <property type="component" value="Chromosome 10"/>
</dbReference>
<evidence type="ECO:0000313" key="4">
    <source>
        <dbReference type="Proteomes" id="UP001152759"/>
    </source>
</evidence>
<gene>
    <name evidence="3" type="ORF">BEMITA_LOCUS2898</name>
</gene>
<evidence type="ECO:0000256" key="1">
    <source>
        <dbReference type="SAM" id="SignalP"/>
    </source>
</evidence>
<dbReference type="Pfam" id="PF09820">
    <property type="entry name" value="AAA-ATPase_like"/>
    <property type="match status" value="1"/>
</dbReference>
<dbReference type="EMBL" id="OU963871">
    <property type="protein sequence ID" value="CAH0383448.1"/>
    <property type="molecule type" value="Genomic_DNA"/>
</dbReference>
<feature type="domain" description="AAA-ATPase-like" evidence="2">
    <location>
        <begin position="56"/>
        <end position="277"/>
    </location>
</feature>
<dbReference type="PANTHER" id="PTHR34825">
    <property type="entry name" value="CONSERVED PROTEIN, WITH A WEAK D-GALACTARATE DEHYDRATASE/ALTRONATE HYDROLASE DOMAIN"/>
    <property type="match status" value="1"/>
</dbReference>
<keyword evidence="4" id="KW-1185">Reference proteome</keyword>
<keyword evidence="1" id="KW-0732">Signal</keyword>
<organism evidence="3 4">
    <name type="scientific">Bemisia tabaci</name>
    <name type="common">Sweetpotato whitefly</name>
    <name type="synonym">Aleurodes tabaci</name>
    <dbReference type="NCBI Taxonomy" id="7038"/>
    <lineage>
        <taxon>Eukaryota</taxon>
        <taxon>Metazoa</taxon>
        <taxon>Ecdysozoa</taxon>
        <taxon>Arthropoda</taxon>
        <taxon>Hexapoda</taxon>
        <taxon>Insecta</taxon>
        <taxon>Pterygota</taxon>
        <taxon>Neoptera</taxon>
        <taxon>Paraneoptera</taxon>
        <taxon>Hemiptera</taxon>
        <taxon>Sternorrhyncha</taxon>
        <taxon>Aleyrodoidea</taxon>
        <taxon>Aleyrodidae</taxon>
        <taxon>Aleyrodinae</taxon>
        <taxon>Bemisia</taxon>
    </lineage>
</organism>